<dbReference type="OrthoDB" id="29144at10239"/>
<evidence type="ECO:0000313" key="1">
    <source>
        <dbReference type="EMBL" id="AGI11966.1"/>
    </source>
</evidence>
<dbReference type="Proteomes" id="UP000017661">
    <property type="component" value="Segment"/>
</dbReference>
<proteinExistence type="predicted"/>
<name>U5J9T8_9CAUD</name>
<dbReference type="EMBL" id="KC481682">
    <property type="protein sequence ID" value="AGI11966.1"/>
    <property type="molecule type" value="Genomic_DNA"/>
</dbReference>
<reference evidence="1 2" key="1">
    <citation type="journal article" date="2014" name="PLoS ONE">
        <title>Novel Giant Siphovirus from Bacillus anthracis Features Unusual Genome Characteristics.</title>
        <authorList>
            <person name="Ganz H.H."/>
            <person name="Law C."/>
            <person name="Schmuki M."/>
            <person name="Eichenseher F."/>
            <person name="Calendar R."/>
            <person name="Loessner M.J."/>
            <person name="Getz W.M."/>
            <person name="Korlach J."/>
            <person name="Beyer W."/>
            <person name="Klumpp J."/>
        </authorList>
    </citation>
    <scope>NUCLEOTIDE SEQUENCE [LARGE SCALE GENOMIC DNA]</scope>
</reference>
<organism evidence="1 2">
    <name type="scientific">Bacillus phage vB_BanS-Tsamsa</name>
    <dbReference type="NCBI Taxonomy" id="1308863"/>
    <lineage>
        <taxon>Viruses</taxon>
        <taxon>Duplodnaviria</taxon>
        <taxon>Heunggongvirae</taxon>
        <taxon>Uroviricota</taxon>
        <taxon>Caudoviricetes</taxon>
        <taxon>Joanripponvirinae</taxon>
        <taxon>Tsamsavirus</taxon>
        <taxon>Tsamsavirus tsamsa</taxon>
    </lineage>
</organism>
<accession>U5J9T8</accession>
<dbReference type="RefSeq" id="YP_008873301.1">
    <property type="nucleotide sequence ID" value="NC_023007.1"/>
</dbReference>
<keyword evidence="2" id="KW-1185">Reference proteome</keyword>
<evidence type="ECO:0000313" key="2">
    <source>
        <dbReference type="Proteomes" id="UP000017661"/>
    </source>
</evidence>
<protein>
    <submittedName>
        <fullName evidence="1">Uncharacterized protein</fullName>
    </submittedName>
</protein>
<sequence>MKVRKKSGKPFKSKNKINTVKEIIQHPIHKNEKAYTFYEDDSYVSVLMCEEVII</sequence>
<dbReference type="KEGG" id="vg:17825189"/>
<dbReference type="GeneID" id="17825189"/>